<sequence length="160" mass="18187">MSEMALLMATMAVKKECKVLLLGSGESGKSTIFKVMKIMYQGGFTPQERDSYHGTIYKNILDSARAIAFMMWKTGIQCGSESTQALADRILDYRIERVDEVLLPDIANAIHLFYQDDTILQLLEEHSSEFYLMDNAFYFFAEVLCIGVPGYRPTEMDILL</sequence>
<dbReference type="InterPro" id="IPR027417">
    <property type="entry name" value="P-loop_NTPase"/>
</dbReference>
<keyword evidence="2 6" id="KW-0547">Nucleotide-binding</keyword>
<dbReference type="Gene3D" id="1.10.400.10">
    <property type="entry name" value="GI Alpha 1, domain 2-like"/>
    <property type="match status" value="1"/>
</dbReference>
<dbReference type="GO" id="GO:0005834">
    <property type="term" value="C:heterotrimeric G-protein complex"/>
    <property type="evidence" value="ECO:0007669"/>
    <property type="project" value="TreeGrafter"/>
</dbReference>
<dbReference type="GO" id="GO:0031683">
    <property type="term" value="F:G-protein beta/gamma-subunit complex binding"/>
    <property type="evidence" value="ECO:0007669"/>
    <property type="project" value="InterPro"/>
</dbReference>
<dbReference type="EMBL" id="JAUEPU010000050">
    <property type="protein sequence ID" value="KAK0485483.1"/>
    <property type="molecule type" value="Genomic_DNA"/>
</dbReference>
<evidence type="ECO:0000313" key="9">
    <source>
        <dbReference type="Proteomes" id="UP001175228"/>
    </source>
</evidence>
<name>A0AA39PLN8_9AGAR</name>
<dbReference type="InterPro" id="IPR001019">
    <property type="entry name" value="Gprotein_alpha_su"/>
</dbReference>
<evidence type="ECO:0000256" key="7">
    <source>
        <dbReference type="PIRSR" id="PIRSR601019-2"/>
    </source>
</evidence>
<reference evidence="8" key="1">
    <citation type="submission" date="2023-06" db="EMBL/GenBank/DDBJ databases">
        <authorList>
            <consortium name="Lawrence Berkeley National Laboratory"/>
            <person name="Ahrendt S."/>
            <person name="Sahu N."/>
            <person name="Indic B."/>
            <person name="Wong-Bajracharya J."/>
            <person name="Merenyi Z."/>
            <person name="Ke H.-M."/>
            <person name="Monk M."/>
            <person name="Kocsube S."/>
            <person name="Drula E."/>
            <person name="Lipzen A."/>
            <person name="Balint B."/>
            <person name="Henrissat B."/>
            <person name="Andreopoulos B."/>
            <person name="Martin F.M."/>
            <person name="Harder C.B."/>
            <person name="Rigling D."/>
            <person name="Ford K.L."/>
            <person name="Foster G.D."/>
            <person name="Pangilinan J."/>
            <person name="Papanicolaou A."/>
            <person name="Barry K."/>
            <person name="LaButti K."/>
            <person name="Viragh M."/>
            <person name="Koriabine M."/>
            <person name="Yan M."/>
            <person name="Riley R."/>
            <person name="Champramary S."/>
            <person name="Plett K.L."/>
            <person name="Tsai I.J."/>
            <person name="Slot J."/>
            <person name="Sipos G."/>
            <person name="Plett J."/>
            <person name="Nagy L.G."/>
            <person name="Grigoriev I.V."/>
        </authorList>
    </citation>
    <scope>NUCLEOTIDE SEQUENCE</scope>
    <source>
        <strain evidence="8">HWK02</strain>
    </source>
</reference>
<evidence type="ECO:0000256" key="4">
    <source>
        <dbReference type="ARBA" id="ARBA00023134"/>
    </source>
</evidence>
<gene>
    <name evidence="8" type="ORF">EDD18DRAFT_1360935</name>
</gene>
<keyword evidence="3 7" id="KW-0460">Magnesium</keyword>
<dbReference type="PROSITE" id="PS51882">
    <property type="entry name" value="G_ALPHA"/>
    <property type="match status" value="1"/>
</dbReference>
<organism evidence="8 9">
    <name type="scientific">Armillaria luteobubalina</name>
    <dbReference type="NCBI Taxonomy" id="153913"/>
    <lineage>
        <taxon>Eukaryota</taxon>
        <taxon>Fungi</taxon>
        <taxon>Dikarya</taxon>
        <taxon>Basidiomycota</taxon>
        <taxon>Agaricomycotina</taxon>
        <taxon>Agaricomycetes</taxon>
        <taxon>Agaricomycetidae</taxon>
        <taxon>Agaricales</taxon>
        <taxon>Marasmiineae</taxon>
        <taxon>Physalacriaceae</taxon>
        <taxon>Armillaria</taxon>
    </lineage>
</organism>
<proteinExistence type="predicted"/>
<accession>A0AA39PLN8</accession>
<feature type="binding site" evidence="7">
    <location>
        <position position="30"/>
    </location>
    <ligand>
        <name>Mg(2+)</name>
        <dbReference type="ChEBI" id="CHEBI:18420"/>
    </ligand>
</feature>
<dbReference type="SMART" id="SM00275">
    <property type="entry name" value="G_alpha"/>
    <property type="match status" value="1"/>
</dbReference>
<evidence type="ECO:0000256" key="1">
    <source>
        <dbReference type="ARBA" id="ARBA00022723"/>
    </source>
</evidence>
<keyword evidence="4 6" id="KW-0342">GTP-binding</keyword>
<evidence type="ECO:0000256" key="2">
    <source>
        <dbReference type="ARBA" id="ARBA00022741"/>
    </source>
</evidence>
<keyword evidence="9" id="KW-1185">Reference proteome</keyword>
<evidence type="ECO:0000313" key="8">
    <source>
        <dbReference type="EMBL" id="KAK0485483.1"/>
    </source>
</evidence>
<dbReference type="PANTHER" id="PTHR10218:SF369">
    <property type="entry name" value="GUANINE NUCLEOTIDE-BINDING PROTEIN ALPHA-2 SUBUNIT"/>
    <property type="match status" value="1"/>
</dbReference>
<dbReference type="InterPro" id="IPR011025">
    <property type="entry name" value="GproteinA_insert"/>
</dbReference>
<evidence type="ECO:0000256" key="6">
    <source>
        <dbReference type="PIRSR" id="PIRSR601019-1"/>
    </source>
</evidence>
<dbReference type="GO" id="GO:0007189">
    <property type="term" value="P:adenylate cyclase-activating G protein-coupled receptor signaling pathway"/>
    <property type="evidence" value="ECO:0007669"/>
    <property type="project" value="TreeGrafter"/>
</dbReference>
<dbReference type="SUPFAM" id="SSF47895">
    <property type="entry name" value="Transducin (alpha subunit), insertion domain"/>
    <property type="match status" value="1"/>
</dbReference>
<dbReference type="PRINTS" id="PR00318">
    <property type="entry name" value="GPROTEINA"/>
</dbReference>
<dbReference type="PANTHER" id="PTHR10218">
    <property type="entry name" value="GTP-BINDING PROTEIN ALPHA SUBUNIT"/>
    <property type="match status" value="1"/>
</dbReference>
<dbReference type="GO" id="GO:0003924">
    <property type="term" value="F:GTPase activity"/>
    <property type="evidence" value="ECO:0007669"/>
    <property type="project" value="InterPro"/>
</dbReference>
<protein>
    <submittedName>
        <fullName evidence="8">Guanine nucleotide binding protein, alpha subunit</fullName>
    </submittedName>
</protein>
<evidence type="ECO:0000256" key="5">
    <source>
        <dbReference type="ARBA" id="ARBA00023224"/>
    </source>
</evidence>
<keyword evidence="5" id="KW-0807">Transducer</keyword>
<dbReference type="GO" id="GO:0046872">
    <property type="term" value="F:metal ion binding"/>
    <property type="evidence" value="ECO:0007669"/>
    <property type="project" value="UniProtKB-KW"/>
</dbReference>
<dbReference type="Proteomes" id="UP001175228">
    <property type="component" value="Unassembled WGS sequence"/>
</dbReference>
<dbReference type="GO" id="GO:0001664">
    <property type="term" value="F:G protein-coupled receptor binding"/>
    <property type="evidence" value="ECO:0007669"/>
    <property type="project" value="TreeGrafter"/>
</dbReference>
<dbReference type="SUPFAM" id="SSF52540">
    <property type="entry name" value="P-loop containing nucleoside triphosphate hydrolases"/>
    <property type="match status" value="1"/>
</dbReference>
<dbReference type="GO" id="GO:0005525">
    <property type="term" value="F:GTP binding"/>
    <property type="evidence" value="ECO:0007669"/>
    <property type="project" value="UniProtKB-KW"/>
</dbReference>
<dbReference type="AlphaFoldDB" id="A0AA39PLN8"/>
<comment type="caution">
    <text evidence="8">The sequence shown here is derived from an EMBL/GenBank/DDBJ whole genome shotgun (WGS) entry which is preliminary data.</text>
</comment>
<dbReference type="Pfam" id="PF00503">
    <property type="entry name" value="G-alpha"/>
    <property type="match status" value="1"/>
</dbReference>
<feature type="binding site" evidence="6">
    <location>
        <begin position="26"/>
        <end position="31"/>
    </location>
    <ligand>
        <name>GTP</name>
        <dbReference type="ChEBI" id="CHEBI:37565"/>
    </ligand>
</feature>
<dbReference type="GO" id="GO:0005737">
    <property type="term" value="C:cytoplasm"/>
    <property type="evidence" value="ECO:0007669"/>
    <property type="project" value="TreeGrafter"/>
</dbReference>
<keyword evidence="1 7" id="KW-0479">Metal-binding</keyword>
<evidence type="ECO:0000256" key="3">
    <source>
        <dbReference type="ARBA" id="ARBA00022842"/>
    </source>
</evidence>